<name>A0A6C0HZ03_9ZZZZ</name>
<reference evidence="1" key="1">
    <citation type="journal article" date="2020" name="Nature">
        <title>Giant virus diversity and host interactions through global metagenomics.</title>
        <authorList>
            <person name="Schulz F."/>
            <person name="Roux S."/>
            <person name="Paez-Espino D."/>
            <person name="Jungbluth S."/>
            <person name="Walsh D.A."/>
            <person name="Denef V.J."/>
            <person name="McMahon K.D."/>
            <person name="Konstantinidis K.T."/>
            <person name="Eloe-Fadrosh E.A."/>
            <person name="Kyrpides N.C."/>
            <person name="Woyke T."/>
        </authorList>
    </citation>
    <scope>NUCLEOTIDE SEQUENCE</scope>
    <source>
        <strain evidence="1">GVMAG-M-3300023184-182</strain>
    </source>
</reference>
<dbReference type="Gene3D" id="3.40.50.1110">
    <property type="entry name" value="SGNH hydrolase"/>
    <property type="match status" value="1"/>
</dbReference>
<sequence length="205" mass="24153">MIRIFGDSHAEFSFKNLKLPNNNYFCYSITMFRIGRDNVIINFNKNIIKKNDIIVLSYGEVDCRCHINKQINLGINEDDIINQLVNKYITTIKNNTINLDVKIIIVGVIPPTKKSNYEIENGKMPNNFPFPFLGSDQDRVRYTNKVNKLLEELSVNNNYIYFNPYSYYTTDDGTLKYEFSDKNVHLKENSYFLEKFTELYKSIQF</sequence>
<evidence type="ECO:0000313" key="1">
    <source>
        <dbReference type="EMBL" id="QHT85742.1"/>
    </source>
</evidence>
<evidence type="ECO:0008006" key="2">
    <source>
        <dbReference type="Google" id="ProtNLM"/>
    </source>
</evidence>
<protein>
    <recommendedName>
        <fullName evidence="2">SGNH hydrolase-type esterase domain-containing protein</fullName>
    </recommendedName>
</protein>
<proteinExistence type="predicted"/>
<accession>A0A6C0HZ03</accession>
<dbReference type="EMBL" id="MN740044">
    <property type="protein sequence ID" value="QHT85742.1"/>
    <property type="molecule type" value="Genomic_DNA"/>
</dbReference>
<dbReference type="InterPro" id="IPR036514">
    <property type="entry name" value="SGNH_hydro_sf"/>
</dbReference>
<dbReference type="SUPFAM" id="SSF52266">
    <property type="entry name" value="SGNH hydrolase"/>
    <property type="match status" value="1"/>
</dbReference>
<organism evidence="1">
    <name type="scientific">viral metagenome</name>
    <dbReference type="NCBI Taxonomy" id="1070528"/>
    <lineage>
        <taxon>unclassified sequences</taxon>
        <taxon>metagenomes</taxon>
        <taxon>organismal metagenomes</taxon>
    </lineage>
</organism>
<dbReference type="AlphaFoldDB" id="A0A6C0HZ03"/>